<dbReference type="PROSITE" id="PS51257">
    <property type="entry name" value="PROKAR_LIPOPROTEIN"/>
    <property type="match status" value="1"/>
</dbReference>
<evidence type="ECO:0000313" key="2">
    <source>
        <dbReference type="Proteomes" id="UP000195273"/>
    </source>
</evidence>
<name>A0A1Y0EID8_9RHOB</name>
<evidence type="ECO:0008006" key="3">
    <source>
        <dbReference type="Google" id="ProtNLM"/>
    </source>
</evidence>
<sequence length="65" mass="6860">MRPSLAFLALAAALSACERYTEATSPCVGRKNAVQVTRFEQTPLSFTAPAQDIDCDFTPIGAPAA</sequence>
<reference evidence="1 2" key="1">
    <citation type="submission" date="2017-05" db="EMBL/GenBank/DDBJ databases">
        <title>Genome Sequence of Loktanella vestfoldensis Strain SMR4r Isolated from a Culture of the Diatom Skeletonema marinoi.</title>
        <authorList>
            <person name="Topel M."/>
            <person name="Pinder M.I.M."/>
            <person name="Johansson O.N."/>
            <person name="Kourtchenko O."/>
            <person name="Godhe A."/>
            <person name="Clarke A.K."/>
        </authorList>
    </citation>
    <scope>NUCLEOTIDE SEQUENCE [LARGE SCALE GENOMIC DNA]</scope>
    <source>
        <strain evidence="1 2">SMR4r</strain>
        <plasmid evidence="1 2">pSMR4r-1</plasmid>
    </source>
</reference>
<dbReference type="EMBL" id="CP021432">
    <property type="protein sequence ID" value="ARU03181.1"/>
    <property type="molecule type" value="Genomic_DNA"/>
</dbReference>
<proteinExistence type="predicted"/>
<protein>
    <recommendedName>
        <fullName evidence="3">Lipoprotein</fullName>
    </recommendedName>
</protein>
<keyword evidence="2" id="KW-1185">Reference proteome</keyword>
<dbReference type="Proteomes" id="UP000195273">
    <property type="component" value="Plasmid pSMR4r-1"/>
</dbReference>
<gene>
    <name evidence="1" type="ORF">LOKVESSMR4R_03958</name>
</gene>
<organism evidence="1 2">
    <name type="scientific">Yoonia vestfoldensis</name>
    <dbReference type="NCBI Taxonomy" id="245188"/>
    <lineage>
        <taxon>Bacteria</taxon>
        <taxon>Pseudomonadati</taxon>
        <taxon>Pseudomonadota</taxon>
        <taxon>Alphaproteobacteria</taxon>
        <taxon>Rhodobacterales</taxon>
        <taxon>Paracoccaceae</taxon>
        <taxon>Yoonia</taxon>
    </lineage>
</organism>
<geneLocation type="plasmid" evidence="1 2">
    <name>pSMR4r-1</name>
</geneLocation>
<dbReference type="KEGG" id="lvs:LOKVESSMR4R_03958"/>
<keyword evidence="1" id="KW-0614">Plasmid</keyword>
<evidence type="ECO:0000313" key="1">
    <source>
        <dbReference type="EMBL" id="ARU03181.1"/>
    </source>
</evidence>
<dbReference type="AlphaFoldDB" id="A0A1Y0EID8"/>
<accession>A0A1Y0EID8</accession>